<gene>
    <name evidence="3" type="ORF">FHG71_20560</name>
</gene>
<comment type="caution">
    <text evidence="3">The sequence shown here is derived from an EMBL/GenBank/DDBJ whole genome shotgun (WGS) entry which is preliminary data.</text>
</comment>
<dbReference type="Pfam" id="PF13560">
    <property type="entry name" value="HTH_31"/>
    <property type="match status" value="1"/>
</dbReference>
<evidence type="ECO:0000259" key="2">
    <source>
        <dbReference type="PROSITE" id="PS50943"/>
    </source>
</evidence>
<feature type="compositionally biased region" description="Basic and acidic residues" evidence="1">
    <location>
        <begin position="27"/>
        <end position="60"/>
    </location>
</feature>
<name>A0A5C4N494_9RHOB</name>
<dbReference type="PROSITE" id="PS50943">
    <property type="entry name" value="HTH_CROC1"/>
    <property type="match status" value="1"/>
</dbReference>
<dbReference type="OrthoDB" id="7597230at2"/>
<evidence type="ECO:0000313" key="4">
    <source>
        <dbReference type="Proteomes" id="UP000305709"/>
    </source>
</evidence>
<organism evidence="3 4">
    <name type="scientific">Rubellimicrobium roseum</name>
    <dbReference type="NCBI Taxonomy" id="687525"/>
    <lineage>
        <taxon>Bacteria</taxon>
        <taxon>Pseudomonadati</taxon>
        <taxon>Pseudomonadota</taxon>
        <taxon>Alphaproteobacteria</taxon>
        <taxon>Rhodobacterales</taxon>
        <taxon>Roseobacteraceae</taxon>
        <taxon>Rubellimicrobium</taxon>
    </lineage>
</organism>
<protein>
    <submittedName>
        <fullName evidence="3">Helix-turn-helix transcriptional regulator</fullName>
    </submittedName>
</protein>
<dbReference type="Proteomes" id="UP000305709">
    <property type="component" value="Unassembled WGS sequence"/>
</dbReference>
<evidence type="ECO:0000256" key="1">
    <source>
        <dbReference type="SAM" id="MobiDB-lite"/>
    </source>
</evidence>
<proteinExistence type="predicted"/>
<feature type="domain" description="HTH cro/C1-type" evidence="2">
    <location>
        <begin position="71"/>
        <end position="100"/>
    </location>
</feature>
<reference evidence="3 4" key="1">
    <citation type="submission" date="2019-06" db="EMBL/GenBank/DDBJ databases">
        <authorList>
            <person name="Jiang L."/>
        </authorList>
    </citation>
    <scope>NUCLEOTIDE SEQUENCE [LARGE SCALE GENOMIC DNA]</scope>
    <source>
        <strain evidence="3 4">YIM 48858</strain>
    </source>
</reference>
<dbReference type="SUPFAM" id="SSF47413">
    <property type="entry name" value="lambda repressor-like DNA-binding domains"/>
    <property type="match status" value="1"/>
</dbReference>
<dbReference type="AlphaFoldDB" id="A0A5C4N494"/>
<dbReference type="CDD" id="cd00093">
    <property type="entry name" value="HTH_XRE"/>
    <property type="match status" value="1"/>
</dbReference>
<keyword evidence="4" id="KW-1185">Reference proteome</keyword>
<dbReference type="InterPro" id="IPR010982">
    <property type="entry name" value="Lambda_DNA-bd_dom_sf"/>
</dbReference>
<evidence type="ECO:0000313" key="3">
    <source>
        <dbReference type="EMBL" id="TNC62073.1"/>
    </source>
</evidence>
<feature type="region of interest" description="Disordered" evidence="1">
    <location>
        <begin position="1"/>
        <end position="86"/>
    </location>
</feature>
<accession>A0A5C4N494</accession>
<dbReference type="Gene3D" id="1.10.260.40">
    <property type="entry name" value="lambda repressor-like DNA-binding domains"/>
    <property type="match status" value="1"/>
</dbReference>
<dbReference type="EMBL" id="VDFV01000060">
    <property type="protein sequence ID" value="TNC62073.1"/>
    <property type="molecule type" value="Genomic_DNA"/>
</dbReference>
<sequence>MRCLHGQNRKSKRRQELLGSRPALAGLDRDAEGDQRPGPRDARDRGADRGSSRSRQREPDLQGGPVTGAELRAHRRAAGLSQEELARRAGVTRDTVHYWEAKPRVNLHQMAPRRFVEVLGLGGLCDAIARAGMGSYSGQPHPRLHCNAHGGRQAAHHL</sequence>
<dbReference type="SMART" id="SM00530">
    <property type="entry name" value="HTH_XRE"/>
    <property type="match status" value="1"/>
</dbReference>
<dbReference type="GO" id="GO:0003677">
    <property type="term" value="F:DNA binding"/>
    <property type="evidence" value="ECO:0007669"/>
    <property type="project" value="InterPro"/>
</dbReference>
<dbReference type="InterPro" id="IPR001387">
    <property type="entry name" value="Cro/C1-type_HTH"/>
</dbReference>